<comment type="catalytic activity">
    <reaction evidence="1">
        <text>ATP + protein L-histidine = ADP + protein N-phospho-L-histidine.</text>
        <dbReference type="EC" id="2.7.13.3"/>
    </reaction>
</comment>
<feature type="domain" description="DUF7134" evidence="12">
    <location>
        <begin position="34"/>
        <end position="166"/>
    </location>
</feature>
<dbReference type="Gene3D" id="1.20.5.1930">
    <property type="match status" value="1"/>
</dbReference>
<dbReference type="AlphaFoldDB" id="A0AAU7AXS6"/>
<dbReference type="GO" id="GO:0000155">
    <property type="term" value="F:phosphorelay sensor kinase activity"/>
    <property type="evidence" value="ECO:0007669"/>
    <property type="project" value="InterPro"/>
</dbReference>
<dbReference type="GO" id="GO:0016020">
    <property type="term" value="C:membrane"/>
    <property type="evidence" value="ECO:0007669"/>
    <property type="project" value="InterPro"/>
</dbReference>
<dbReference type="SUPFAM" id="SSF55874">
    <property type="entry name" value="ATPase domain of HSP90 chaperone/DNA topoisomerase II/histidine kinase"/>
    <property type="match status" value="1"/>
</dbReference>
<dbReference type="InterPro" id="IPR050482">
    <property type="entry name" value="Sensor_HK_TwoCompSys"/>
</dbReference>
<keyword evidence="9" id="KW-0812">Transmembrane</keyword>
<evidence type="ECO:0000256" key="7">
    <source>
        <dbReference type="ARBA" id="ARBA00022840"/>
    </source>
</evidence>
<evidence type="ECO:0000256" key="9">
    <source>
        <dbReference type="SAM" id="Phobius"/>
    </source>
</evidence>
<keyword evidence="6" id="KW-0418">Kinase</keyword>
<dbReference type="EMBL" id="CP114014">
    <property type="protein sequence ID" value="XAY06432.1"/>
    <property type="molecule type" value="Genomic_DNA"/>
</dbReference>
<evidence type="ECO:0000256" key="4">
    <source>
        <dbReference type="ARBA" id="ARBA00022679"/>
    </source>
</evidence>
<evidence type="ECO:0000256" key="8">
    <source>
        <dbReference type="ARBA" id="ARBA00023012"/>
    </source>
</evidence>
<protein>
    <recommendedName>
        <fullName evidence="2">histidine kinase</fullName>
        <ecNumber evidence="2">2.7.13.3</ecNumber>
    </recommendedName>
</protein>
<evidence type="ECO:0000256" key="1">
    <source>
        <dbReference type="ARBA" id="ARBA00000085"/>
    </source>
</evidence>
<evidence type="ECO:0000313" key="13">
    <source>
        <dbReference type="EMBL" id="XAY06432.1"/>
    </source>
</evidence>
<dbReference type="GO" id="GO:0046983">
    <property type="term" value="F:protein dimerization activity"/>
    <property type="evidence" value="ECO:0007669"/>
    <property type="project" value="InterPro"/>
</dbReference>
<sequence length="398" mass="41151">MTPRPWATSVSAVASRIRNFAWNGPAADALLLVGVAAALLLDAALCPEGKGVSPLGVVAAAVTVVPLWWRARTPLCLLPVTGLGLLLCLATLKPVNTIALPGMIALYAAARYGDRRRSLIVAALGVPFVAFSVMINSPDSILTSDTLSNVAFVLLALALGDTVRSRGEARAAEAERRRQAEADAEHEAERRVAEERLRIAREVHDVVAHAMVAINVQAGVAAHVLDQRPEQVRTALTEIKRVSGEALSDLRSTLGLIRDQDASAPRRPTESLTGLDDLAEPLRATGVAVGVVVAGDPAGVPVPVGAAAYRIVQEALTNVLRHAGAQRADVTVAVGPHCVEVDVHDDGAAVPAVGGPAPAGSGNGLRGIAERVDAVGGSLDTGRTADGGWRVHASLPLG</sequence>
<organism evidence="13">
    <name type="scientific">Paraconexibacter sp. AEG42_29</name>
    <dbReference type="NCBI Taxonomy" id="2997339"/>
    <lineage>
        <taxon>Bacteria</taxon>
        <taxon>Bacillati</taxon>
        <taxon>Actinomycetota</taxon>
        <taxon>Thermoleophilia</taxon>
        <taxon>Solirubrobacterales</taxon>
        <taxon>Paraconexibacteraceae</taxon>
        <taxon>Paraconexibacter</taxon>
    </lineage>
</organism>
<dbReference type="EC" id="2.7.13.3" evidence="2"/>
<dbReference type="InterPro" id="IPR003594">
    <property type="entry name" value="HATPase_dom"/>
</dbReference>
<dbReference type="Pfam" id="PF07730">
    <property type="entry name" value="HisKA_3"/>
    <property type="match status" value="1"/>
</dbReference>
<gene>
    <name evidence="13" type="ORF">DSM112329_03303</name>
</gene>
<proteinExistence type="predicted"/>
<feature type="domain" description="Histidine kinase/HSP90-like ATPase" evidence="10">
    <location>
        <begin position="308"/>
        <end position="397"/>
    </location>
</feature>
<dbReference type="InterPro" id="IPR055558">
    <property type="entry name" value="DUF7134"/>
</dbReference>
<dbReference type="PANTHER" id="PTHR24421:SF10">
    <property type="entry name" value="NITRATE_NITRITE SENSOR PROTEIN NARQ"/>
    <property type="match status" value="1"/>
</dbReference>
<keyword evidence="8" id="KW-0902">Two-component regulatory system</keyword>
<feature type="transmembrane region" description="Helical" evidence="9">
    <location>
        <begin position="83"/>
        <end position="107"/>
    </location>
</feature>
<dbReference type="InterPro" id="IPR011712">
    <property type="entry name" value="Sig_transdc_His_kin_sub3_dim/P"/>
</dbReference>
<keyword evidence="5" id="KW-0547">Nucleotide-binding</keyword>
<keyword evidence="3" id="KW-0597">Phosphoprotein</keyword>
<dbReference type="PANTHER" id="PTHR24421">
    <property type="entry name" value="NITRATE/NITRITE SENSOR PROTEIN NARX-RELATED"/>
    <property type="match status" value="1"/>
</dbReference>
<keyword evidence="9" id="KW-0472">Membrane</keyword>
<keyword evidence="9" id="KW-1133">Transmembrane helix</keyword>
<dbReference type="Gene3D" id="3.30.565.10">
    <property type="entry name" value="Histidine kinase-like ATPase, C-terminal domain"/>
    <property type="match status" value="1"/>
</dbReference>
<dbReference type="Pfam" id="PF02518">
    <property type="entry name" value="HATPase_c"/>
    <property type="match status" value="1"/>
</dbReference>
<evidence type="ECO:0000259" key="10">
    <source>
        <dbReference type="Pfam" id="PF02518"/>
    </source>
</evidence>
<dbReference type="KEGG" id="parq:DSM112329_03303"/>
<reference evidence="13" key="1">
    <citation type="submission" date="2022-12" db="EMBL/GenBank/DDBJ databases">
        <title>Paraconexibacter alkalitolerans sp. nov. and Baekduia alba sp. nov., isolated from soil and emended description of the genera Paraconexibacter (Chun et al., 2020) and Baekduia (An et al., 2020).</title>
        <authorList>
            <person name="Vieira S."/>
            <person name="Huber K.J."/>
            <person name="Geppert A."/>
            <person name="Wolf J."/>
            <person name="Neumann-Schaal M."/>
            <person name="Muesken M."/>
            <person name="Overmann J."/>
        </authorList>
    </citation>
    <scope>NUCLEOTIDE SEQUENCE</scope>
    <source>
        <strain evidence="13">AEG42_29</strain>
    </source>
</reference>
<keyword evidence="7" id="KW-0067">ATP-binding</keyword>
<dbReference type="InterPro" id="IPR036890">
    <property type="entry name" value="HATPase_C_sf"/>
</dbReference>
<keyword evidence="4" id="KW-0808">Transferase</keyword>
<evidence type="ECO:0000256" key="2">
    <source>
        <dbReference type="ARBA" id="ARBA00012438"/>
    </source>
</evidence>
<dbReference type="Pfam" id="PF23539">
    <property type="entry name" value="DUF7134"/>
    <property type="match status" value="1"/>
</dbReference>
<accession>A0AAU7AXS6</accession>
<evidence type="ECO:0000256" key="5">
    <source>
        <dbReference type="ARBA" id="ARBA00022741"/>
    </source>
</evidence>
<dbReference type="GO" id="GO:0005524">
    <property type="term" value="F:ATP binding"/>
    <property type="evidence" value="ECO:0007669"/>
    <property type="project" value="UniProtKB-KW"/>
</dbReference>
<feature type="transmembrane region" description="Helical" evidence="9">
    <location>
        <begin position="20"/>
        <end position="40"/>
    </location>
</feature>
<name>A0AAU7AXS6_9ACTN</name>
<feature type="domain" description="Signal transduction histidine kinase subgroup 3 dimerisation and phosphoacceptor" evidence="11">
    <location>
        <begin position="195"/>
        <end position="260"/>
    </location>
</feature>
<evidence type="ECO:0000256" key="3">
    <source>
        <dbReference type="ARBA" id="ARBA00022553"/>
    </source>
</evidence>
<dbReference type="CDD" id="cd16917">
    <property type="entry name" value="HATPase_UhpB-NarQ-NarX-like"/>
    <property type="match status" value="1"/>
</dbReference>
<evidence type="ECO:0000259" key="11">
    <source>
        <dbReference type="Pfam" id="PF07730"/>
    </source>
</evidence>
<evidence type="ECO:0000259" key="12">
    <source>
        <dbReference type="Pfam" id="PF23539"/>
    </source>
</evidence>
<evidence type="ECO:0000256" key="6">
    <source>
        <dbReference type="ARBA" id="ARBA00022777"/>
    </source>
</evidence>
<feature type="transmembrane region" description="Helical" evidence="9">
    <location>
        <begin position="52"/>
        <end position="71"/>
    </location>
</feature>